<gene>
    <name evidence="2" type="ORF">BaRGS_00026902</name>
</gene>
<evidence type="ECO:0000313" key="3">
    <source>
        <dbReference type="Proteomes" id="UP001519460"/>
    </source>
</evidence>
<evidence type="ECO:0000313" key="2">
    <source>
        <dbReference type="EMBL" id="KAK7481876.1"/>
    </source>
</evidence>
<feature type="region of interest" description="Disordered" evidence="1">
    <location>
        <begin position="85"/>
        <end position="155"/>
    </location>
</feature>
<accession>A0ABD0K4X2</accession>
<name>A0ABD0K4X2_9CAEN</name>
<dbReference type="AlphaFoldDB" id="A0ABD0K4X2"/>
<feature type="compositionally biased region" description="Basic residues" evidence="1">
    <location>
        <begin position="85"/>
        <end position="97"/>
    </location>
</feature>
<dbReference type="Proteomes" id="UP001519460">
    <property type="component" value="Unassembled WGS sequence"/>
</dbReference>
<keyword evidence="3" id="KW-1185">Reference proteome</keyword>
<feature type="compositionally biased region" description="Low complexity" evidence="1">
    <location>
        <begin position="137"/>
        <end position="150"/>
    </location>
</feature>
<dbReference type="EMBL" id="JACVVK020000255">
    <property type="protein sequence ID" value="KAK7481876.1"/>
    <property type="molecule type" value="Genomic_DNA"/>
</dbReference>
<sequence length="217" mass="24244">MSPVFLITGTRACGYDLREASRAVPDPTVLRHGVDASLITSLESMPGANLPVLLDAILSLFTVWNTPKDIDAVESQRLERIQAARRIKRSKSAHSHRSYSVDSRQEEDTSSTCLPNCLRPQARSDRDHLYRSRNDTSVSDFPSPDSNPPSYEGTCQGAEFRTRSWSSSNTKSLPEDCLENRDERTALLVDIGQQGPRYRLLVLSCYYSLSAMTTDID</sequence>
<reference evidence="2 3" key="1">
    <citation type="journal article" date="2023" name="Sci. Data">
        <title>Genome assembly of the Korean intertidal mud-creeper Batillaria attramentaria.</title>
        <authorList>
            <person name="Patra A.K."/>
            <person name="Ho P.T."/>
            <person name="Jun S."/>
            <person name="Lee S.J."/>
            <person name="Kim Y."/>
            <person name="Won Y.J."/>
        </authorList>
    </citation>
    <scope>NUCLEOTIDE SEQUENCE [LARGE SCALE GENOMIC DNA]</scope>
    <source>
        <strain evidence="2">Wonlab-2016</strain>
    </source>
</reference>
<evidence type="ECO:0000256" key="1">
    <source>
        <dbReference type="SAM" id="MobiDB-lite"/>
    </source>
</evidence>
<comment type="caution">
    <text evidence="2">The sequence shown here is derived from an EMBL/GenBank/DDBJ whole genome shotgun (WGS) entry which is preliminary data.</text>
</comment>
<proteinExistence type="predicted"/>
<organism evidence="2 3">
    <name type="scientific">Batillaria attramentaria</name>
    <dbReference type="NCBI Taxonomy" id="370345"/>
    <lineage>
        <taxon>Eukaryota</taxon>
        <taxon>Metazoa</taxon>
        <taxon>Spiralia</taxon>
        <taxon>Lophotrochozoa</taxon>
        <taxon>Mollusca</taxon>
        <taxon>Gastropoda</taxon>
        <taxon>Caenogastropoda</taxon>
        <taxon>Sorbeoconcha</taxon>
        <taxon>Cerithioidea</taxon>
        <taxon>Batillariidae</taxon>
        <taxon>Batillaria</taxon>
    </lineage>
</organism>
<protein>
    <submittedName>
        <fullName evidence="2">Uncharacterized protein</fullName>
    </submittedName>
</protein>
<feature type="compositionally biased region" description="Basic and acidic residues" evidence="1">
    <location>
        <begin position="122"/>
        <end position="134"/>
    </location>
</feature>